<evidence type="ECO:0000313" key="1">
    <source>
        <dbReference type="EMBL" id="KAK4312161.1"/>
    </source>
</evidence>
<comment type="caution">
    <text evidence="1">The sequence shown here is derived from an EMBL/GenBank/DDBJ whole genome shotgun (WGS) entry which is preliminary data.</text>
</comment>
<protein>
    <submittedName>
        <fullName evidence="1">Uncharacterized protein</fullName>
    </submittedName>
</protein>
<dbReference type="EMBL" id="JAWZYT010001438">
    <property type="protein sequence ID" value="KAK4312161.1"/>
    <property type="molecule type" value="Genomic_DNA"/>
</dbReference>
<organism evidence="1 2">
    <name type="scientific">Petrolisthes manimaculis</name>
    <dbReference type="NCBI Taxonomy" id="1843537"/>
    <lineage>
        <taxon>Eukaryota</taxon>
        <taxon>Metazoa</taxon>
        <taxon>Ecdysozoa</taxon>
        <taxon>Arthropoda</taxon>
        <taxon>Crustacea</taxon>
        <taxon>Multicrustacea</taxon>
        <taxon>Malacostraca</taxon>
        <taxon>Eumalacostraca</taxon>
        <taxon>Eucarida</taxon>
        <taxon>Decapoda</taxon>
        <taxon>Pleocyemata</taxon>
        <taxon>Anomura</taxon>
        <taxon>Galatheoidea</taxon>
        <taxon>Porcellanidae</taxon>
        <taxon>Petrolisthes</taxon>
    </lineage>
</organism>
<keyword evidence="2" id="KW-1185">Reference proteome</keyword>
<proteinExistence type="predicted"/>
<dbReference type="Proteomes" id="UP001292094">
    <property type="component" value="Unassembled WGS sequence"/>
</dbReference>
<evidence type="ECO:0000313" key="2">
    <source>
        <dbReference type="Proteomes" id="UP001292094"/>
    </source>
</evidence>
<name>A0AAE1PQE1_9EUCA</name>
<sequence length="125" mass="13446">MGERKCQGVVRVEVSCKDVVTGEGTDFIKPWHVRWGGRLTPPPPEADTGGGVGQVFTICHASPGGNALTCCSVTATPGLHTGGFREYLPLPCLRQLLVGSLNRRLEDLTGQSLFGAGDCYRFYHL</sequence>
<gene>
    <name evidence="1" type="ORF">Pmani_016375</name>
</gene>
<dbReference type="AlphaFoldDB" id="A0AAE1PQE1"/>
<accession>A0AAE1PQE1</accession>
<reference evidence="1" key="1">
    <citation type="submission" date="2023-11" db="EMBL/GenBank/DDBJ databases">
        <title>Genome assemblies of two species of porcelain crab, Petrolisthes cinctipes and Petrolisthes manimaculis (Anomura: Porcellanidae).</title>
        <authorList>
            <person name="Angst P."/>
        </authorList>
    </citation>
    <scope>NUCLEOTIDE SEQUENCE</scope>
    <source>
        <strain evidence="1">PB745_02</strain>
        <tissue evidence="1">Gill</tissue>
    </source>
</reference>